<keyword evidence="3" id="KW-1185">Reference proteome</keyword>
<accession>E3MTC2</accession>
<dbReference type="KEGG" id="crq:GCK72_020964"/>
<dbReference type="CTD" id="9814772"/>
<feature type="domain" description="BTB" evidence="1">
    <location>
        <begin position="23"/>
        <end position="90"/>
    </location>
</feature>
<dbReference type="PANTHER" id="PTHR22744:SF14">
    <property type="entry name" value="BTB DOMAIN-CONTAINING PROTEIN-RELATED"/>
    <property type="match status" value="1"/>
</dbReference>
<name>E3MTC2_CAERE</name>
<proteinExistence type="predicted"/>
<sequence>MSEQSAPPVITIYEMAFASSNKTDAILVVDGKKLHVNKTLLSCHSDYFNTLFNSDFKEKSMQEIPIEDVNFEDFATVLSLVHPNPIEPTIENSERLLQLADRFLLPAAKRHVELSISCSRISRIRKLELADKYNLEILLEHILMGYSKKEDFNNMYNATIDFTDHTRSKLFQRYFYLADKGKQDRSSNNSSYGGSAWQ</sequence>
<dbReference type="Pfam" id="PF00651">
    <property type="entry name" value="BTB"/>
    <property type="match status" value="1"/>
</dbReference>
<dbReference type="PANTHER" id="PTHR22744">
    <property type="entry name" value="HELIX LOOP HELIX PROTEIN 21-RELATED"/>
    <property type="match status" value="1"/>
</dbReference>
<dbReference type="InterPro" id="IPR011333">
    <property type="entry name" value="SKP1/BTB/POZ_sf"/>
</dbReference>
<dbReference type="HOGENOM" id="CLU_036654_2_1_1"/>
<dbReference type="OMA" id="PITEGNC"/>
<reference evidence="2" key="1">
    <citation type="submission" date="2007-07" db="EMBL/GenBank/DDBJ databases">
        <title>PCAP assembly of the Caenorhabditis remanei genome.</title>
        <authorList>
            <consortium name="The Caenorhabditis remanei Sequencing Consortium"/>
            <person name="Wilson R.K."/>
        </authorList>
    </citation>
    <scope>NUCLEOTIDE SEQUENCE [LARGE SCALE GENOMIC DNA]</scope>
    <source>
        <strain evidence="2">PB4641</strain>
    </source>
</reference>
<dbReference type="OrthoDB" id="5847610at2759"/>
<dbReference type="InterPro" id="IPR000210">
    <property type="entry name" value="BTB/POZ_dom"/>
</dbReference>
<protein>
    <recommendedName>
        <fullName evidence="1">BTB domain-containing protein</fullName>
    </recommendedName>
</protein>
<dbReference type="RefSeq" id="XP_003100563.2">
    <property type="nucleotide sequence ID" value="XM_003100515.2"/>
</dbReference>
<dbReference type="InParanoid" id="E3MTC2"/>
<dbReference type="EMBL" id="DS268476">
    <property type="protein sequence ID" value="EFP08772.1"/>
    <property type="molecule type" value="Genomic_DNA"/>
</dbReference>
<dbReference type="PROSITE" id="PS50097">
    <property type="entry name" value="BTB"/>
    <property type="match status" value="1"/>
</dbReference>
<dbReference type="SUPFAM" id="SSF54695">
    <property type="entry name" value="POZ domain"/>
    <property type="match status" value="1"/>
</dbReference>
<evidence type="ECO:0000313" key="2">
    <source>
        <dbReference type="EMBL" id="EFP08772.1"/>
    </source>
</evidence>
<dbReference type="Gene3D" id="3.30.710.10">
    <property type="entry name" value="Potassium Channel Kv1.1, Chain A"/>
    <property type="match status" value="1"/>
</dbReference>
<evidence type="ECO:0000259" key="1">
    <source>
        <dbReference type="PROSITE" id="PS50097"/>
    </source>
</evidence>
<dbReference type="eggNOG" id="ENOG502TJPA">
    <property type="taxonomic scope" value="Eukaryota"/>
</dbReference>
<dbReference type="GeneID" id="9814772"/>
<dbReference type="STRING" id="31234.E3MTC2"/>
<dbReference type="CDD" id="cd18186">
    <property type="entry name" value="BTB_POZ_ZBTB_KLHL-like"/>
    <property type="match status" value="1"/>
</dbReference>
<dbReference type="SMART" id="SM00225">
    <property type="entry name" value="BTB"/>
    <property type="match status" value="1"/>
</dbReference>
<evidence type="ECO:0000313" key="3">
    <source>
        <dbReference type="Proteomes" id="UP000008281"/>
    </source>
</evidence>
<gene>
    <name evidence="2" type="ORF">CRE_19796</name>
</gene>
<dbReference type="AlphaFoldDB" id="E3MTC2"/>
<dbReference type="Proteomes" id="UP000008281">
    <property type="component" value="Unassembled WGS sequence"/>
</dbReference>
<organism evidence="3">
    <name type="scientific">Caenorhabditis remanei</name>
    <name type="common">Caenorhabditis vulgaris</name>
    <dbReference type="NCBI Taxonomy" id="31234"/>
    <lineage>
        <taxon>Eukaryota</taxon>
        <taxon>Metazoa</taxon>
        <taxon>Ecdysozoa</taxon>
        <taxon>Nematoda</taxon>
        <taxon>Chromadorea</taxon>
        <taxon>Rhabditida</taxon>
        <taxon>Rhabditina</taxon>
        <taxon>Rhabditomorpha</taxon>
        <taxon>Rhabditoidea</taxon>
        <taxon>Rhabditidae</taxon>
        <taxon>Peloderinae</taxon>
        <taxon>Caenorhabditis</taxon>
    </lineage>
</organism>